<dbReference type="EMBL" id="BSRL01000009">
    <property type="protein sequence ID" value="GLV71073.1"/>
    <property type="molecule type" value="Genomic_DNA"/>
</dbReference>
<gene>
    <name evidence="2" type="ORF">Pcaca03_35170</name>
    <name evidence="1" type="ORF">SOASR016_33820</name>
</gene>
<dbReference type="EMBL" id="BRLF01000009">
    <property type="protein sequence ID" value="GKX48630.1"/>
    <property type="molecule type" value="Genomic_DNA"/>
</dbReference>
<dbReference type="Proteomes" id="UP001165145">
    <property type="component" value="Unassembled WGS sequence"/>
</dbReference>
<keyword evidence="3" id="KW-1185">Reference proteome</keyword>
<accession>A0AAI9PG41</accession>
<evidence type="ECO:0000313" key="4">
    <source>
        <dbReference type="Proteomes" id="UP001165145"/>
    </source>
</evidence>
<protein>
    <submittedName>
        <fullName evidence="2">Uncharacterized protein</fullName>
    </submittedName>
</protein>
<evidence type="ECO:0000313" key="2">
    <source>
        <dbReference type="EMBL" id="GLV71073.1"/>
    </source>
</evidence>
<evidence type="ECO:0000313" key="1">
    <source>
        <dbReference type="EMBL" id="GKX48630.1"/>
    </source>
</evidence>
<dbReference type="Proteomes" id="UP001058167">
    <property type="component" value="Unassembled WGS sequence"/>
</dbReference>
<evidence type="ECO:0000313" key="3">
    <source>
        <dbReference type="Proteomes" id="UP001058167"/>
    </source>
</evidence>
<dbReference type="AlphaFoldDB" id="A0AAI9PG41"/>
<organism evidence="2 4">
    <name type="scientific">Pectobacterium carotovorum subsp. carotovorum</name>
    <name type="common">Erwinia carotovora subsp. carotovora</name>
    <dbReference type="NCBI Taxonomy" id="555"/>
    <lineage>
        <taxon>Bacteria</taxon>
        <taxon>Pseudomonadati</taxon>
        <taxon>Pseudomonadota</taxon>
        <taxon>Gammaproteobacteria</taxon>
        <taxon>Enterobacterales</taxon>
        <taxon>Pectobacteriaceae</taxon>
        <taxon>Pectobacterium</taxon>
    </lineage>
</organism>
<proteinExistence type="predicted"/>
<name>A0AAI9PG41_PECCC</name>
<reference evidence="2" key="2">
    <citation type="submission" date="2023-02" db="EMBL/GenBank/DDBJ databases">
        <title>Pectobacterium carotovorum subsp. carotovorum NBRC 12380.</title>
        <authorList>
            <person name="Ichikawa N."/>
            <person name="Sato H."/>
            <person name="Tonouchi N."/>
        </authorList>
    </citation>
    <scope>NUCLEOTIDE SEQUENCE</scope>
    <source>
        <strain evidence="2">NBRC 12380</strain>
    </source>
</reference>
<comment type="caution">
    <text evidence="2">The sequence shown here is derived from an EMBL/GenBank/DDBJ whole genome shotgun (WGS) entry which is preliminary data.</text>
</comment>
<reference evidence="1" key="1">
    <citation type="submission" date="2022-06" db="EMBL/GenBank/DDBJ databases">
        <title>Draft genome sequences of Pectobacterium carotovorum subsp. carotovorum str. NBRC12380.</title>
        <authorList>
            <person name="Wakabayashi Y."/>
            <person name="Kojima K."/>
        </authorList>
    </citation>
    <scope>NUCLEOTIDE SEQUENCE</scope>
    <source>
        <strain evidence="1">NBRC 12380</strain>
    </source>
</reference>
<sequence>MTQTKYSPRKPGRFTAGHSIINSEYIALCNAYEKWLSPSNFDENGFQQEKLSKFIAEERLIVGGQ</sequence>